<dbReference type="InterPro" id="IPR013249">
    <property type="entry name" value="RNA_pol_sigma70_r4_t2"/>
</dbReference>
<dbReference type="InterPro" id="IPR036388">
    <property type="entry name" value="WH-like_DNA-bd_sf"/>
</dbReference>
<dbReference type="Proteomes" id="UP000823894">
    <property type="component" value="Unassembled WGS sequence"/>
</dbReference>
<dbReference type="GO" id="GO:0006950">
    <property type="term" value="P:response to stress"/>
    <property type="evidence" value="ECO:0007669"/>
    <property type="project" value="UniProtKB-ARBA"/>
</dbReference>
<dbReference type="InterPro" id="IPR007627">
    <property type="entry name" value="RNA_pol_sigma70_r2"/>
</dbReference>
<dbReference type="InterPro" id="IPR000838">
    <property type="entry name" value="RNA_pol_sigma70_ECF_CS"/>
</dbReference>
<reference evidence="9" key="1">
    <citation type="journal article" date="2021" name="PeerJ">
        <title>Extensive microbial diversity within the chicken gut microbiome revealed by metagenomics and culture.</title>
        <authorList>
            <person name="Gilroy R."/>
            <person name="Ravi A."/>
            <person name="Getino M."/>
            <person name="Pursley I."/>
            <person name="Horton D.L."/>
            <person name="Alikhan N.F."/>
            <person name="Baker D."/>
            <person name="Gharbi K."/>
            <person name="Hall N."/>
            <person name="Watson M."/>
            <person name="Adriaenssens E.M."/>
            <person name="Foster-Nyarko E."/>
            <person name="Jarju S."/>
            <person name="Secka A."/>
            <person name="Antonio M."/>
            <person name="Oren A."/>
            <person name="Chaudhuri R.R."/>
            <person name="La Ragione R."/>
            <person name="Hildebrand F."/>
            <person name="Pallen M.J."/>
        </authorList>
    </citation>
    <scope>NUCLEOTIDE SEQUENCE</scope>
    <source>
        <strain evidence="9">ChiGjej1B1-1692</strain>
    </source>
</reference>
<keyword evidence="5 6" id="KW-0804">Transcription</keyword>
<evidence type="ECO:0000259" key="7">
    <source>
        <dbReference type="Pfam" id="PF04542"/>
    </source>
</evidence>
<dbReference type="GO" id="GO:0016987">
    <property type="term" value="F:sigma factor activity"/>
    <property type="evidence" value="ECO:0007669"/>
    <property type="project" value="UniProtKB-KW"/>
</dbReference>
<gene>
    <name evidence="9" type="ORF">H9757_12495</name>
</gene>
<evidence type="ECO:0000256" key="3">
    <source>
        <dbReference type="ARBA" id="ARBA00023082"/>
    </source>
</evidence>
<protein>
    <recommendedName>
        <fullName evidence="6">RNA polymerase sigma factor</fullName>
    </recommendedName>
</protein>
<evidence type="ECO:0000259" key="8">
    <source>
        <dbReference type="Pfam" id="PF08281"/>
    </source>
</evidence>
<name>A0A9D2SZR1_9FIRM</name>
<comment type="caution">
    <text evidence="9">The sequence shown here is derived from an EMBL/GenBank/DDBJ whole genome shotgun (WGS) entry which is preliminary data.</text>
</comment>
<keyword evidence="3 6" id="KW-0731">Sigma factor</keyword>
<dbReference type="InterPro" id="IPR014284">
    <property type="entry name" value="RNA_pol_sigma-70_dom"/>
</dbReference>
<accession>A0A9D2SZR1</accession>
<dbReference type="AlphaFoldDB" id="A0A9D2SZR1"/>
<dbReference type="EMBL" id="DWWK01000206">
    <property type="protein sequence ID" value="HJC39855.1"/>
    <property type="molecule type" value="Genomic_DNA"/>
</dbReference>
<dbReference type="Pfam" id="PF08281">
    <property type="entry name" value="Sigma70_r4_2"/>
    <property type="match status" value="1"/>
</dbReference>
<dbReference type="Pfam" id="PF04542">
    <property type="entry name" value="Sigma70_r2"/>
    <property type="match status" value="1"/>
</dbReference>
<feature type="domain" description="RNA polymerase sigma-70 region 2" evidence="7">
    <location>
        <begin position="30"/>
        <end position="97"/>
    </location>
</feature>
<evidence type="ECO:0000313" key="9">
    <source>
        <dbReference type="EMBL" id="HJC39855.1"/>
    </source>
</evidence>
<dbReference type="Gene3D" id="1.10.1740.10">
    <property type="match status" value="1"/>
</dbReference>
<evidence type="ECO:0000256" key="6">
    <source>
        <dbReference type="RuleBase" id="RU000716"/>
    </source>
</evidence>
<dbReference type="GO" id="GO:0006352">
    <property type="term" value="P:DNA-templated transcription initiation"/>
    <property type="evidence" value="ECO:0007669"/>
    <property type="project" value="InterPro"/>
</dbReference>
<keyword evidence="4 6" id="KW-0238">DNA-binding</keyword>
<keyword evidence="2 6" id="KW-0805">Transcription regulation</keyword>
<sequence>MREASDTAASADERTVRRAMRGSVEAYGILIEKQKEYLYRMAYLYAGNEDAALEIVQETVLRAFRSIRKLREPGLFRSWITRILINVSKDYYKREMRYEAAAGTEAPQEENGVSAEERLDLYRAIGSLPEKYRTVVILRYFDELKLDEIAYITGIPRGTVSAWLTRARQELRNSLKEGYLNE</sequence>
<dbReference type="InterPro" id="IPR013324">
    <property type="entry name" value="RNA_pol_sigma_r3/r4-like"/>
</dbReference>
<proteinExistence type="inferred from homology"/>
<feature type="domain" description="RNA polymerase sigma factor 70 region 4 type 2" evidence="8">
    <location>
        <begin position="119"/>
        <end position="171"/>
    </location>
</feature>
<organism evidence="9 10">
    <name type="scientific">Candidatus Mediterraneibacter faecigallinarum</name>
    <dbReference type="NCBI Taxonomy" id="2838669"/>
    <lineage>
        <taxon>Bacteria</taxon>
        <taxon>Bacillati</taxon>
        <taxon>Bacillota</taxon>
        <taxon>Clostridia</taxon>
        <taxon>Lachnospirales</taxon>
        <taxon>Lachnospiraceae</taxon>
        <taxon>Mediterraneibacter</taxon>
    </lineage>
</organism>
<dbReference type="NCBIfam" id="TIGR02937">
    <property type="entry name" value="sigma70-ECF"/>
    <property type="match status" value="1"/>
</dbReference>
<evidence type="ECO:0000256" key="1">
    <source>
        <dbReference type="ARBA" id="ARBA00010641"/>
    </source>
</evidence>
<dbReference type="InterPro" id="IPR013325">
    <property type="entry name" value="RNA_pol_sigma_r2"/>
</dbReference>
<dbReference type="Gene3D" id="1.10.10.10">
    <property type="entry name" value="Winged helix-like DNA-binding domain superfamily/Winged helix DNA-binding domain"/>
    <property type="match status" value="1"/>
</dbReference>
<reference evidence="9" key="2">
    <citation type="submission" date="2021-04" db="EMBL/GenBank/DDBJ databases">
        <authorList>
            <person name="Gilroy R."/>
        </authorList>
    </citation>
    <scope>NUCLEOTIDE SEQUENCE</scope>
    <source>
        <strain evidence="9">ChiGjej1B1-1692</strain>
    </source>
</reference>
<dbReference type="CDD" id="cd06171">
    <property type="entry name" value="Sigma70_r4"/>
    <property type="match status" value="1"/>
</dbReference>
<comment type="similarity">
    <text evidence="1 6">Belongs to the sigma-70 factor family. ECF subfamily.</text>
</comment>
<dbReference type="PROSITE" id="PS01063">
    <property type="entry name" value="SIGMA70_ECF"/>
    <property type="match status" value="1"/>
</dbReference>
<dbReference type="PANTHER" id="PTHR43133:SF51">
    <property type="entry name" value="RNA POLYMERASE SIGMA FACTOR"/>
    <property type="match status" value="1"/>
</dbReference>
<dbReference type="PANTHER" id="PTHR43133">
    <property type="entry name" value="RNA POLYMERASE ECF-TYPE SIGMA FACTO"/>
    <property type="match status" value="1"/>
</dbReference>
<evidence type="ECO:0000313" key="10">
    <source>
        <dbReference type="Proteomes" id="UP000823894"/>
    </source>
</evidence>
<evidence type="ECO:0000256" key="5">
    <source>
        <dbReference type="ARBA" id="ARBA00023163"/>
    </source>
</evidence>
<evidence type="ECO:0000256" key="2">
    <source>
        <dbReference type="ARBA" id="ARBA00023015"/>
    </source>
</evidence>
<dbReference type="GO" id="GO:0003677">
    <property type="term" value="F:DNA binding"/>
    <property type="evidence" value="ECO:0007669"/>
    <property type="project" value="UniProtKB-KW"/>
</dbReference>
<evidence type="ECO:0000256" key="4">
    <source>
        <dbReference type="ARBA" id="ARBA00023125"/>
    </source>
</evidence>
<dbReference type="InterPro" id="IPR039425">
    <property type="entry name" value="RNA_pol_sigma-70-like"/>
</dbReference>
<dbReference type="SUPFAM" id="SSF88659">
    <property type="entry name" value="Sigma3 and sigma4 domains of RNA polymerase sigma factors"/>
    <property type="match status" value="1"/>
</dbReference>
<dbReference type="SUPFAM" id="SSF88946">
    <property type="entry name" value="Sigma2 domain of RNA polymerase sigma factors"/>
    <property type="match status" value="1"/>
</dbReference>